<feature type="domain" description="4Fe-4S ferredoxin-type" evidence="10">
    <location>
        <begin position="30"/>
        <end position="63"/>
    </location>
</feature>
<dbReference type="Gene3D" id="3.20.20.70">
    <property type="entry name" value="Aldolase class I"/>
    <property type="match status" value="1"/>
</dbReference>
<evidence type="ECO:0000256" key="3">
    <source>
        <dbReference type="ARBA" id="ARBA00022485"/>
    </source>
</evidence>
<evidence type="ECO:0000256" key="7">
    <source>
        <dbReference type="ARBA" id="ARBA00023004"/>
    </source>
</evidence>
<organism evidence="12 13">
    <name type="scientific">Faecalicatena contorta</name>
    <dbReference type="NCBI Taxonomy" id="39482"/>
    <lineage>
        <taxon>Bacteria</taxon>
        <taxon>Bacillati</taxon>
        <taxon>Bacillota</taxon>
        <taxon>Clostridia</taxon>
        <taxon>Lachnospirales</taxon>
        <taxon>Lachnospiraceae</taxon>
        <taxon>Faecalicatena</taxon>
    </lineage>
</organism>
<dbReference type="RefSeq" id="WP_050641791.1">
    <property type="nucleotide sequence ID" value="NZ_CABKUE010000009.1"/>
</dbReference>
<keyword evidence="5" id="KW-0479">Metal-binding</keyword>
<dbReference type="GO" id="GO:0043365">
    <property type="term" value="F:[formate-C-acetyltransferase]-activating enzyme activity"/>
    <property type="evidence" value="ECO:0007669"/>
    <property type="project" value="UniProtKB-EC"/>
</dbReference>
<keyword evidence="12" id="KW-0456">Lyase</keyword>
<evidence type="ECO:0000256" key="9">
    <source>
        <dbReference type="ARBA" id="ARBA00047365"/>
    </source>
</evidence>
<evidence type="ECO:0000259" key="10">
    <source>
        <dbReference type="PROSITE" id="PS51379"/>
    </source>
</evidence>
<dbReference type="InterPro" id="IPR034457">
    <property type="entry name" value="Organic_radical-activating"/>
</dbReference>
<keyword evidence="4" id="KW-0949">S-adenosyl-L-methionine</keyword>
<dbReference type="InterPro" id="IPR040074">
    <property type="entry name" value="BssD/PflA/YjjW"/>
</dbReference>
<reference evidence="12 13" key="1">
    <citation type="submission" date="2015-09" db="EMBL/GenBank/DDBJ databases">
        <authorList>
            <consortium name="Pathogen Informatics"/>
        </authorList>
    </citation>
    <scope>NUCLEOTIDE SEQUENCE [LARGE SCALE GENOMIC DNA]</scope>
    <source>
        <strain evidence="12 13">2789STDY5834876</strain>
    </source>
</reference>
<dbReference type="PIRSF" id="PIRSF000371">
    <property type="entry name" value="PFL_act_enz"/>
    <property type="match status" value="1"/>
</dbReference>
<dbReference type="GO" id="GO:0051539">
    <property type="term" value="F:4 iron, 4 sulfur cluster binding"/>
    <property type="evidence" value="ECO:0007669"/>
    <property type="project" value="UniProtKB-KW"/>
</dbReference>
<dbReference type="InterPro" id="IPR023912">
    <property type="entry name" value="YjjW_bact"/>
</dbReference>
<feature type="domain" description="4Fe-4S ferredoxin-type" evidence="10">
    <location>
        <begin position="65"/>
        <end position="93"/>
    </location>
</feature>
<proteinExistence type="inferred from homology"/>
<dbReference type="InterPro" id="IPR017896">
    <property type="entry name" value="4Fe4S_Fe-S-bd"/>
</dbReference>
<dbReference type="InterPro" id="IPR007197">
    <property type="entry name" value="rSAM"/>
</dbReference>
<dbReference type="SUPFAM" id="SSF102114">
    <property type="entry name" value="Radical SAM enzymes"/>
    <property type="match status" value="1"/>
</dbReference>
<dbReference type="PROSITE" id="PS51379">
    <property type="entry name" value="4FE4S_FER_2"/>
    <property type="match status" value="2"/>
</dbReference>
<comment type="similarity">
    <text evidence="2">Belongs to the organic radical-activating enzymes family.</text>
</comment>
<dbReference type="OrthoDB" id="9782387at2"/>
<dbReference type="InterPro" id="IPR058240">
    <property type="entry name" value="rSAM_sf"/>
</dbReference>
<accession>A0A173YIN5</accession>
<dbReference type="PROSITE" id="PS00198">
    <property type="entry name" value="4FE4S_FER_1"/>
    <property type="match status" value="2"/>
</dbReference>
<dbReference type="SFLD" id="SFLDG01066">
    <property type="entry name" value="organic_radical-activating_enz"/>
    <property type="match status" value="1"/>
</dbReference>
<dbReference type="InterPro" id="IPR017900">
    <property type="entry name" value="4Fe4S_Fe_S_CS"/>
</dbReference>
<dbReference type="PANTHER" id="PTHR30352">
    <property type="entry name" value="PYRUVATE FORMATE-LYASE-ACTIVATING ENZYME"/>
    <property type="match status" value="1"/>
</dbReference>
<keyword evidence="6 12" id="KW-0560">Oxidoreductase</keyword>
<dbReference type="SFLD" id="SFLDS00029">
    <property type="entry name" value="Radical_SAM"/>
    <property type="match status" value="1"/>
</dbReference>
<dbReference type="CDD" id="cd01335">
    <property type="entry name" value="Radical_SAM"/>
    <property type="match status" value="1"/>
</dbReference>
<keyword evidence="12" id="KW-0670">Pyruvate</keyword>
<feature type="domain" description="Radical SAM core" evidence="11">
    <location>
        <begin position="13"/>
        <end position="274"/>
    </location>
</feature>
<keyword evidence="7" id="KW-0408">Iron</keyword>
<protein>
    <submittedName>
        <fullName evidence="12">Pyruvate formate-lyase 1-activating enzyme</fullName>
        <ecNumber evidence="12">1.97.1.4</ecNumber>
    </submittedName>
</protein>
<dbReference type="EMBL" id="CYZU01000001">
    <property type="protein sequence ID" value="CUN63433.1"/>
    <property type="molecule type" value="Genomic_DNA"/>
</dbReference>
<dbReference type="PROSITE" id="PS51918">
    <property type="entry name" value="RADICAL_SAM"/>
    <property type="match status" value="1"/>
</dbReference>
<keyword evidence="8" id="KW-0411">Iron-sulfur</keyword>
<dbReference type="Pfam" id="PF00037">
    <property type="entry name" value="Fer4"/>
    <property type="match status" value="1"/>
</dbReference>
<dbReference type="Gene3D" id="3.30.70.20">
    <property type="match status" value="1"/>
</dbReference>
<dbReference type="Proteomes" id="UP000095544">
    <property type="component" value="Unassembled WGS sequence"/>
</dbReference>
<evidence type="ECO:0000259" key="11">
    <source>
        <dbReference type="PROSITE" id="PS51918"/>
    </source>
</evidence>
<dbReference type="SFLD" id="SFLDG01118">
    <property type="entry name" value="activating_enzymes__group_2"/>
    <property type="match status" value="1"/>
</dbReference>
<dbReference type="PANTHER" id="PTHR30352:SF13">
    <property type="entry name" value="GLYCYL-RADICAL ENZYME ACTIVATING ENZYME YJJW-RELATED"/>
    <property type="match status" value="1"/>
</dbReference>
<dbReference type="STRING" id="39482.ERS852491_00107"/>
<dbReference type="InterPro" id="IPR012839">
    <property type="entry name" value="Organic_radical_activase"/>
</dbReference>
<evidence type="ECO:0000256" key="8">
    <source>
        <dbReference type="ARBA" id="ARBA00023014"/>
    </source>
</evidence>
<comment type="catalytic activity">
    <reaction evidence="9">
        <text>glycyl-[protein] + reduced [flavodoxin] + S-adenosyl-L-methionine = glycin-2-yl radical-[protein] + semiquinone [flavodoxin] + 5'-deoxyadenosine + L-methionine + H(+)</text>
        <dbReference type="Rhea" id="RHEA:61976"/>
        <dbReference type="Rhea" id="RHEA-COMP:10622"/>
        <dbReference type="Rhea" id="RHEA-COMP:14480"/>
        <dbReference type="Rhea" id="RHEA-COMP:15993"/>
        <dbReference type="Rhea" id="RHEA-COMP:15994"/>
        <dbReference type="ChEBI" id="CHEBI:15378"/>
        <dbReference type="ChEBI" id="CHEBI:17319"/>
        <dbReference type="ChEBI" id="CHEBI:29947"/>
        <dbReference type="ChEBI" id="CHEBI:32722"/>
        <dbReference type="ChEBI" id="CHEBI:57618"/>
        <dbReference type="ChEBI" id="CHEBI:57844"/>
        <dbReference type="ChEBI" id="CHEBI:59789"/>
        <dbReference type="ChEBI" id="CHEBI:140311"/>
    </reaction>
</comment>
<dbReference type="GO" id="GO:0016829">
    <property type="term" value="F:lyase activity"/>
    <property type="evidence" value="ECO:0007669"/>
    <property type="project" value="UniProtKB-KW"/>
</dbReference>
<evidence type="ECO:0000256" key="6">
    <source>
        <dbReference type="ARBA" id="ARBA00023002"/>
    </source>
</evidence>
<keyword evidence="3" id="KW-0004">4Fe-4S</keyword>
<dbReference type="NCBIfam" id="TIGR04041">
    <property type="entry name" value="activase_YjjW"/>
    <property type="match status" value="1"/>
</dbReference>
<evidence type="ECO:0000256" key="5">
    <source>
        <dbReference type="ARBA" id="ARBA00022723"/>
    </source>
</evidence>
<dbReference type="EC" id="1.97.1.4" evidence="12"/>
<dbReference type="SFLD" id="SFLDF00392">
    <property type="entry name" value="YjjI_activase"/>
    <property type="match status" value="1"/>
</dbReference>
<dbReference type="InterPro" id="IPR001989">
    <property type="entry name" value="Radical_activat_CS"/>
</dbReference>
<gene>
    <name evidence="12" type="primary">pflA_1</name>
    <name evidence="12" type="ORF">ERS852491_00107</name>
</gene>
<name>A0A173YIN5_9FIRM</name>
<sequence>MAVVNKIIHSSVVDGPGNRVAIFIQGCNYKCVYCHNPETIAKCIGCGLCIEHCPAGALRLESGTVQWNEMLCCECDTCVRVCPHLSSPRTKNYTARQIMEEIRGDIPFIRGITTSGGECSLQRDFIVELFKLAKEQGLTTLADSNGSYDYTQDEKLLQVCDGVMLDIKAFDPDAHIKLTGTDNKMVLKNAVFLAKHEKLEEIRTVIVPEYLPNEDTVDRITNLLRPYLKRRDIRYKLIAYRPFGVRAPYREELRSPDPSEMQYYKEIALRNGFHDIVII</sequence>
<dbReference type="AlphaFoldDB" id="A0A173YIN5"/>
<evidence type="ECO:0000256" key="4">
    <source>
        <dbReference type="ARBA" id="ARBA00022691"/>
    </source>
</evidence>
<evidence type="ECO:0000313" key="13">
    <source>
        <dbReference type="Proteomes" id="UP000095544"/>
    </source>
</evidence>
<evidence type="ECO:0000313" key="12">
    <source>
        <dbReference type="EMBL" id="CUN63433.1"/>
    </source>
</evidence>
<dbReference type="PROSITE" id="PS01087">
    <property type="entry name" value="RADICAL_ACTIVATING"/>
    <property type="match status" value="1"/>
</dbReference>
<dbReference type="InterPro" id="IPR013785">
    <property type="entry name" value="Aldolase_TIM"/>
</dbReference>
<dbReference type="Pfam" id="PF04055">
    <property type="entry name" value="Radical_SAM"/>
    <property type="match status" value="1"/>
</dbReference>
<evidence type="ECO:0000256" key="1">
    <source>
        <dbReference type="ARBA" id="ARBA00001966"/>
    </source>
</evidence>
<comment type="cofactor">
    <cofactor evidence="1">
        <name>[4Fe-4S] cluster</name>
        <dbReference type="ChEBI" id="CHEBI:49883"/>
    </cofactor>
</comment>
<evidence type="ECO:0000256" key="2">
    <source>
        <dbReference type="ARBA" id="ARBA00009777"/>
    </source>
</evidence>
<dbReference type="SUPFAM" id="SSF54862">
    <property type="entry name" value="4Fe-4S ferredoxins"/>
    <property type="match status" value="1"/>
</dbReference>
<dbReference type="GO" id="GO:0046872">
    <property type="term" value="F:metal ion binding"/>
    <property type="evidence" value="ECO:0007669"/>
    <property type="project" value="UniProtKB-KW"/>
</dbReference>